<keyword evidence="1" id="KW-0614">Plasmid</keyword>
<keyword evidence="2" id="KW-1185">Reference proteome</keyword>
<dbReference type="AlphaFoldDB" id="K9W759"/>
<dbReference type="CDD" id="cd10227">
    <property type="entry name" value="ASKHA_NBD_ParM-like"/>
    <property type="match status" value="1"/>
</dbReference>
<dbReference type="Proteomes" id="UP000010472">
    <property type="component" value="Plasmid pCRI9333.03"/>
</dbReference>
<name>K9W759_9CYAN</name>
<dbReference type="Gene3D" id="3.30.420.40">
    <property type="match status" value="1"/>
</dbReference>
<dbReference type="InterPro" id="IPR043129">
    <property type="entry name" value="ATPase_NBD"/>
</dbReference>
<geneLocation type="plasmid" evidence="1 2">
    <name>pCRI9333.03</name>
</geneLocation>
<evidence type="ECO:0000313" key="1">
    <source>
        <dbReference type="EMBL" id="AFZ15624.1"/>
    </source>
</evidence>
<protein>
    <recommendedName>
        <fullName evidence="3">ParM/StbA family protein</fullName>
    </recommendedName>
</protein>
<evidence type="ECO:0008006" key="3">
    <source>
        <dbReference type="Google" id="ProtNLM"/>
    </source>
</evidence>
<organism evidence="1 2">
    <name type="scientific">Crinalium epipsammum PCC 9333</name>
    <dbReference type="NCBI Taxonomy" id="1173022"/>
    <lineage>
        <taxon>Bacteria</taxon>
        <taxon>Bacillati</taxon>
        <taxon>Cyanobacteriota</taxon>
        <taxon>Cyanophyceae</taxon>
        <taxon>Gomontiellales</taxon>
        <taxon>Gomontiellaceae</taxon>
        <taxon>Crinalium</taxon>
    </lineage>
</organism>
<dbReference type="PATRIC" id="fig|1173022.3.peg.5249"/>
<dbReference type="SUPFAM" id="SSF53067">
    <property type="entry name" value="Actin-like ATPase domain"/>
    <property type="match status" value="1"/>
</dbReference>
<dbReference type="EMBL" id="CP003623">
    <property type="protein sequence ID" value="AFZ15624.1"/>
    <property type="molecule type" value="Genomic_DNA"/>
</dbReference>
<accession>K9W759</accession>
<dbReference type="KEGG" id="cep:Cri9333_4859"/>
<proteinExistence type="predicted"/>
<dbReference type="OrthoDB" id="528098at2"/>
<gene>
    <name evidence="1" type="ORF">Cri9333_4859</name>
</gene>
<evidence type="ECO:0000313" key="2">
    <source>
        <dbReference type="Proteomes" id="UP000010472"/>
    </source>
</evidence>
<dbReference type="RefSeq" id="WP_015205620.1">
    <property type="nucleotide sequence ID" value="NC_019754.1"/>
</dbReference>
<reference evidence="1 2" key="1">
    <citation type="submission" date="2012-06" db="EMBL/GenBank/DDBJ databases">
        <title>Finished plasmid 3 of genome of Crinalium epipsammum PCC 9333.</title>
        <authorList>
            <consortium name="US DOE Joint Genome Institute"/>
            <person name="Gugger M."/>
            <person name="Coursin T."/>
            <person name="Rippka R."/>
            <person name="Tandeau De Marsac N."/>
            <person name="Huntemann M."/>
            <person name="Wei C.-L."/>
            <person name="Han J."/>
            <person name="Detter J.C."/>
            <person name="Han C."/>
            <person name="Tapia R."/>
            <person name="Davenport K."/>
            <person name="Daligault H."/>
            <person name="Erkkila T."/>
            <person name="Gu W."/>
            <person name="Munk A.C.C."/>
            <person name="Teshima H."/>
            <person name="Xu Y."/>
            <person name="Chain P."/>
            <person name="Chen A."/>
            <person name="Krypides N."/>
            <person name="Mavromatis K."/>
            <person name="Markowitz V."/>
            <person name="Szeto E."/>
            <person name="Ivanova N."/>
            <person name="Mikhailova N."/>
            <person name="Ovchinnikova G."/>
            <person name="Pagani I."/>
            <person name="Pati A."/>
            <person name="Goodwin L."/>
            <person name="Peters L."/>
            <person name="Pitluck S."/>
            <person name="Woyke T."/>
            <person name="Kerfeld C."/>
        </authorList>
    </citation>
    <scope>NUCLEOTIDE SEQUENCE [LARGE SCALE GENOMIC DNA]</scope>
    <source>
        <strain evidence="1 2">PCC 9333</strain>
        <plasmid evidence="2">Plasmid pCRI9333.03</plasmid>
    </source>
</reference>
<dbReference type="HOGENOM" id="CLU_043016_0_0_3"/>
<sequence length="406" mass="45727">MKITVGIDPGASLTKVIAEVEGIKETYLVTMLPEIASVSRETLENYRSGKGQLGSARPEDEAWVEWDGHIYLVGSFAREFSGDAGMSELKYERAIYKTSAALGVIIDKANSSSTKRNLNNITLELTVLLPWNEYEDRKKFEERLTSVLADFSFRGQPLKVKLSSFLCRPEGSGLAMIRISQKGLDWFRDRTLAVLMFGHRNVTALQFSGGRMVKGESPEMGFMKLENKVLERTSGQQPLELSKAIFQANHFIMSRPDNFSSIKLENTAAIQGLARSRDPEFRLSEIKKITEAITSARAEYWKELEQWLDRCLPSELDEVIICGGAGVYLKPELNKYFGVREKSALPKLPQPGDRQVVPICWGADMTSEVEKAFDKLKTERHQKEALAFRLIDIFGLFTYFKAKAAV</sequence>